<evidence type="ECO:0000259" key="4">
    <source>
        <dbReference type="Pfam" id="PF21034"/>
    </source>
</evidence>
<organism evidence="5 6">
    <name type="scientific">Limulus polyphemus</name>
    <name type="common">Atlantic horseshoe crab</name>
    <dbReference type="NCBI Taxonomy" id="6850"/>
    <lineage>
        <taxon>Eukaryota</taxon>
        <taxon>Metazoa</taxon>
        <taxon>Ecdysozoa</taxon>
        <taxon>Arthropoda</taxon>
        <taxon>Chelicerata</taxon>
        <taxon>Merostomata</taxon>
        <taxon>Xiphosura</taxon>
        <taxon>Limulidae</taxon>
        <taxon>Limulus</taxon>
    </lineage>
</organism>
<dbReference type="Proteomes" id="UP000694941">
    <property type="component" value="Unplaced"/>
</dbReference>
<dbReference type="Pfam" id="PF12490">
    <property type="entry name" value="BCAS3"/>
    <property type="match status" value="1"/>
</dbReference>
<feature type="region of interest" description="Disordered" evidence="2">
    <location>
        <begin position="448"/>
        <end position="502"/>
    </location>
</feature>
<evidence type="ECO:0000313" key="5">
    <source>
        <dbReference type="Proteomes" id="UP000694941"/>
    </source>
</evidence>
<dbReference type="InterPro" id="IPR045142">
    <property type="entry name" value="BCAS3-like"/>
</dbReference>
<feature type="domain" description="BCAS3" evidence="3">
    <location>
        <begin position="610"/>
        <end position="729"/>
    </location>
</feature>
<dbReference type="Gene3D" id="2.130.10.10">
    <property type="entry name" value="YVTN repeat-like/Quinoprotein amine dehydrogenase"/>
    <property type="match status" value="1"/>
</dbReference>
<dbReference type="PANTHER" id="PTHR13268">
    <property type="entry name" value="BREAST CARCINOMA AMPLIFIED SEQUENCE 3"/>
    <property type="match status" value="1"/>
</dbReference>
<feature type="region of interest" description="Disordered" evidence="2">
    <location>
        <begin position="525"/>
        <end position="544"/>
    </location>
</feature>
<feature type="domain" description="BCAS3 WD40" evidence="4">
    <location>
        <begin position="53"/>
        <end position="519"/>
    </location>
</feature>
<dbReference type="InterPro" id="IPR048382">
    <property type="entry name" value="BCAS3_WD40"/>
</dbReference>
<evidence type="ECO:0000256" key="1">
    <source>
        <dbReference type="ARBA" id="ARBA00004329"/>
    </source>
</evidence>
<feature type="compositionally biased region" description="Low complexity" evidence="2">
    <location>
        <begin position="525"/>
        <end position="539"/>
    </location>
</feature>
<comment type="subcellular location">
    <subcellularLocation>
        <location evidence="1">Preautophagosomal structure</location>
    </subcellularLocation>
</comment>
<feature type="compositionally biased region" description="Polar residues" evidence="2">
    <location>
        <begin position="452"/>
        <end position="468"/>
    </location>
</feature>
<protein>
    <submittedName>
        <fullName evidence="6">Breast carcinoma-amplified sequence 3-like isoform X2</fullName>
    </submittedName>
</protein>
<name>A0ABM1BXM3_LIMPO</name>
<evidence type="ECO:0000256" key="2">
    <source>
        <dbReference type="SAM" id="MobiDB-lite"/>
    </source>
</evidence>
<dbReference type="PANTHER" id="PTHR13268:SF0">
    <property type="entry name" value="BCAS3 MICROTUBULE ASSOCIATED CELL MIGRATION FACTOR"/>
    <property type="match status" value="1"/>
</dbReference>
<evidence type="ECO:0000313" key="6">
    <source>
        <dbReference type="RefSeq" id="XP_013790614.1"/>
    </source>
</evidence>
<dbReference type="SUPFAM" id="SSF50978">
    <property type="entry name" value="WD40 repeat-like"/>
    <property type="match status" value="1"/>
</dbReference>
<reference evidence="6" key="1">
    <citation type="submission" date="2025-08" db="UniProtKB">
        <authorList>
            <consortium name="RefSeq"/>
        </authorList>
    </citation>
    <scope>IDENTIFICATION</scope>
    <source>
        <tissue evidence="6">Muscle</tissue>
    </source>
</reference>
<dbReference type="Pfam" id="PF21034">
    <property type="entry name" value="BCAS3_WD40"/>
    <property type="match status" value="1"/>
</dbReference>
<evidence type="ECO:0000259" key="3">
    <source>
        <dbReference type="Pfam" id="PF12490"/>
    </source>
</evidence>
<dbReference type="InterPro" id="IPR036322">
    <property type="entry name" value="WD40_repeat_dom_sf"/>
</dbReference>
<dbReference type="RefSeq" id="XP_013790614.1">
    <property type="nucleotide sequence ID" value="XM_013935160.2"/>
</dbReference>
<dbReference type="InterPro" id="IPR022175">
    <property type="entry name" value="BCAS3_dom"/>
</dbReference>
<accession>A0ABM1BXM3</accession>
<dbReference type="InterPro" id="IPR015943">
    <property type="entry name" value="WD40/YVTN_repeat-like_dom_sf"/>
</dbReference>
<proteinExistence type="predicted"/>
<gene>
    <name evidence="6" type="primary">LOC106474466</name>
</gene>
<keyword evidence="5" id="KW-1185">Reference proteome</keyword>
<feature type="region of interest" description="Disordered" evidence="2">
    <location>
        <begin position="742"/>
        <end position="783"/>
    </location>
</feature>
<dbReference type="GeneID" id="106474466"/>
<sequence length="860" mass="92932">MAADSTGRRGSKSGLSVRPQVVSDKSYMESVVGFFHEVVPHAYSNSTKQEDKETILWVKFESSDINDADIQNGNTPSLLVVLGYTNGVQIWCISANGEGQEVLSWRQGPVRALKLLTTPQPVFGSQDLFVSKRPLVALCDSSSAGQQYCSVNFVSLKTGDQIHCIKFKTPILDIHCNKRVLVVTFQERITVFDSSTFRDLFTITGCYPSPGPNVNPIALGTRWLAFADKKLVPLHQTCGGMAGDGVQSYAATVIHAAKTITKGLTVFGETVATSLTGHKAHGGRSPSKKESKSANKYTPGIVTVVDIQCVPTRELNTEEDTEGEGIIAHFPAHANEPIAAMSFDPSGMLLLTACKLGHNFNIFRIFSHPASSSLGAVHHLYTLHRGDTTAKVQEIAFSLDTRWVAVSTLRGTTHIFPLTPYGGPVSVRTHTSPRVVNQLSRFHKSAGLEEIQQPSPTGRSSPVLSASPGSPGAAITRSPDIHPSVVFSSTTSGRMGNPRLPPYPHPTTIFPLSQIKQPLSFPLTSLSSGSAPKSPSVKGRTGNTILKGNENISVAATFSPPRAWLVGSPSLAREKRTDKRVLDSLFIIGCHGNLTEYSLEPRVASGQQKVTEESPIELEVMAQAQWNLQRLHSSAELRPPLLSTNPLIIASENFVALHSGKDKKQDSGISYSSALESGKDQEGQSNTKEDIEDSWLSQVEIITHAGPPRRLWMGPQFTFKTFHHSSNTTVLSSTSSALLSDSPEISSSTLDFQPDGEDLHSIRPVRSSPMTMPGDHQTHSKPSASPVLIEATCSWGSFEQHSGILEVCGGQTEVGVVAPPPGKATKERGQIEDKLRESLADAMIETPARDTTTIDPHHNY</sequence>